<reference evidence="7 8" key="1">
    <citation type="submission" date="2018-03" db="EMBL/GenBank/DDBJ databases">
        <title>Rhodobacter veldkampii.</title>
        <authorList>
            <person name="Meyer T.E."/>
            <person name="Miller S."/>
            <person name="Lodha T."/>
            <person name="Gandham S."/>
            <person name="Chintalapati S."/>
            <person name="Chintalapati V.R."/>
        </authorList>
    </citation>
    <scope>NUCLEOTIDE SEQUENCE [LARGE SCALE GENOMIC DNA]</scope>
    <source>
        <strain evidence="7 8">DSM 11550</strain>
    </source>
</reference>
<evidence type="ECO:0000256" key="2">
    <source>
        <dbReference type="ARBA" id="ARBA00022908"/>
    </source>
</evidence>
<dbReference type="Gene3D" id="1.10.443.10">
    <property type="entry name" value="Intergrase catalytic core"/>
    <property type="match status" value="1"/>
</dbReference>
<name>A0A2T4J962_9RHOB</name>
<keyword evidence="4" id="KW-0233">DNA recombination</keyword>
<dbReference type="InterPro" id="IPR050090">
    <property type="entry name" value="Tyrosine_recombinase_XerCD"/>
</dbReference>
<proteinExistence type="inferred from homology"/>
<feature type="domain" description="Tyr recombinase" evidence="6">
    <location>
        <begin position="188"/>
        <end position="398"/>
    </location>
</feature>
<feature type="region of interest" description="Disordered" evidence="5">
    <location>
        <begin position="403"/>
        <end position="423"/>
    </location>
</feature>
<comment type="caution">
    <text evidence="7">The sequence shown here is derived from an EMBL/GenBank/DDBJ whole genome shotgun (WGS) entry which is preliminary data.</text>
</comment>
<dbReference type="GO" id="GO:0015074">
    <property type="term" value="P:DNA integration"/>
    <property type="evidence" value="ECO:0007669"/>
    <property type="project" value="UniProtKB-KW"/>
</dbReference>
<evidence type="ECO:0000313" key="8">
    <source>
        <dbReference type="Proteomes" id="UP000241899"/>
    </source>
</evidence>
<evidence type="ECO:0000259" key="6">
    <source>
        <dbReference type="PROSITE" id="PS51898"/>
    </source>
</evidence>
<comment type="similarity">
    <text evidence="1">Belongs to the 'phage' integrase family.</text>
</comment>
<accession>A0A2T4J962</accession>
<evidence type="ECO:0000256" key="5">
    <source>
        <dbReference type="SAM" id="MobiDB-lite"/>
    </source>
</evidence>
<evidence type="ECO:0000313" key="7">
    <source>
        <dbReference type="EMBL" id="PTE14445.1"/>
    </source>
</evidence>
<keyword evidence="8" id="KW-1185">Reference proteome</keyword>
<evidence type="ECO:0000256" key="4">
    <source>
        <dbReference type="ARBA" id="ARBA00023172"/>
    </source>
</evidence>
<dbReference type="PROSITE" id="PS51898">
    <property type="entry name" value="TYR_RECOMBINASE"/>
    <property type="match status" value="1"/>
</dbReference>
<dbReference type="GO" id="GO:0006310">
    <property type="term" value="P:DNA recombination"/>
    <property type="evidence" value="ECO:0007669"/>
    <property type="project" value="UniProtKB-KW"/>
</dbReference>
<keyword evidence="2" id="KW-0229">DNA integration</keyword>
<dbReference type="Proteomes" id="UP000241899">
    <property type="component" value="Unassembled WGS sequence"/>
</dbReference>
<dbReference type="InterPro" id="IPR011010">
    <property type="entry name" value="DNA_brk_join_enz"/>
</dbReference>
<protein>
    <recommendedName>
        <fullName evidence="6">Tyr recombinase domain-containing protein</fullName>
    </recommendedName>
</protein>
<dbReference type="PANTHER" id="PTHR30349:SF41">
    <property type="entry name" value="INTEGRASE_RECOMBINASE PROTEIN MJ0367-RELATED"/>
    <property type="match status" value="1"/>
</dbReference>
<sequence length="423" mass="49559">MRIHVRGMRDVHGSKVTYWQSTTNESDLEEAKRVALNKYDELRLLVKDNRPVIELTWRDLYALWWQQKRVKLDARFAAKGRVGQTQRVDWFEKQSRRYWLAYFGDKKLGELTQSYVEGYWTWRIAYWSLATEAERQKHANHAQRPSKKTLDMEQSALREIFGWGNAHKLVLAMPIIENPYAKQGIAAKRRASFDAAEFEQLCEYMDRWVEGKGDNDKRVNARHFYQRKLLQIYIYWLAYTGMRTGEVLQLKHGNIGYGLTEVEQTPVLRIDVPKATKTGERTVTSQPELLFWYDALIEHTETDKKDDWLFVNKDGTRNTGFFKTITALFNEAGVLYDSDGEKRTAYSLRHYYAEQRLIELGTNARAFDIIGKNMGTGRQYLETHYVRKGIMHDEDALVSAGKERRLNSTGKREMERALRGLKG</sequence>
<dbReference type="InterPro" id="IPR002104">
    <property type="entry name" value="Integrase_catalytic"/>
</dbReference>
<dbReference type="GO" id="GO:0003677">
    <property type="term" value="F:DNA binding"/>
    <property type="evidence" value="ECO:0007669"/>
    <property type="project" value="UniProtKB-KW"/>
</dbReference>
<dbReference type="SUPFAM" id="SSF56349">
    <property type="entry name" value="DNA breaking-rejoining enzymes"/>
    <property type="match status" value="1"/>
</dbReference>
<evidence type="ECO:0000256" key="1">
    <source>
        <dbReference type="ARBA" id="ARBA00008857"/>
    </source>
</evidence>
<dbReference type="Pfam" id="PF00589">
    <property type="entry name" value="Phage_integrase"/>
    <property type="match status" value="1"/>
</dbReference>
<dbReference type="PANTHER" id="PTHR30349">
    <property type="entry name" value="PHAGE INTEGRASE-RELATED"/>
    <property type="match status" value="1"/>
</dbReference>
<dbReference type="InterPro" id="IPR013762">
    <property type="entry name" value="Integrase-like_cat_sf"/>
</dbReference>
<dbReference type="AlphaFoldDB" id="A0A2T4J962"/>
<keyword evidence="3" id="KW-0238">DNA-binding</keyword>
<organism evidence="7 8">
    <name type="scientific">Phaeovulum veldkampii DSM 11550</name>
    <dbReference type="NCBI Taxonomy" id="1185920"/>
    <lineage>
        <taxon>Bacteria</taxon>
        <taxon>Pseudomonadati</taxon>
        <taxon>Pseudomonadota</taxon>
        <taxon>Alphaproteobacteria</taxon>
        <taxon>Rhodobacterales</taxon>
        <taxon>Paracoccaceae</taxon>
        <taxon>Phaeovulum</taxon>
    </lineage>
</organism>
<evidence type="ECO:0000256" key="3">
    <source>
        <dbReference type="ARBA" id="ARBA00023125"/>
    </source>
</evidence>
<gene>
    <name evidence="7" type="ORF">C5F46_14805</name>
</gene>
<dbReference type="EMBL" id="PZKF01000057">
    <property type="protein sequence ID" value="PTE14445.1"/>
    <property type="molecule type" value="Genomic_DNA"/>
</dbReference>